<dbReference type="SUPFAM" id="SSF53474">
    <property type="entry name" value="alpha/beta-Hydrolases"/>
    <property type="match status" value="1"/>
</dbReference>
<keyword evidence="3" id="KW-1185">Reference proteome</keyword>
<reference evidence="2 3" key="1">
    <citation type="submission" date="2018-07" db="EMBL/GenBank/DDBJ databases">
        <title>Diversity of Mesorhizobium strains in Brazil.</title>
        <authorList>
            <person name="Helene L.C.F."/>
            <person name="Dall'Agnol R."/>
            <person name="Delamuta J.R.M."/>
            <person name="Hungria M."/>
        </authorList>
    </citation>
    <scope>NUCLEOTIDE SEQUENCE [LARGE SCALE GENOMIC DNA]</scope>
    <source>
        <strain evidence="2 3">AC99b</strain>
    </source>
</reference>
<dbReference type="PANTHER" id="PTHR43798:SF33">
    <property type="entry name" value="HYDROLASE, PUTATIVE (AFU_ORTHOLOGUE AFUA_2G14860)-RELATED"/>
    <property type="match status" value="1"/>
</dbReference>
<evidence type="ECO:0000259" key="1">
    <source>
        <dbReference type="Pfam" id="PF00561"/>
    </source>
</evidence>
<evidence type="ECO:0000313" key="3">
    <source>
        <dbReference type="Proteomes" id="UP000251558"/>
    </source>
</evidence>
<dbReference type="GO" id="GO:0016787">
    <property type="term" value="F:hydrolase activity"/>
    <property type="evidence" value="ECO:0007669"/>
    <property type="project" value="UniProtKB-KW"/>
</dbReference>
<dbReference type="PANTHER" id="PTHR43798">
    <property type="entry name" value="MONOACYLGLYCEROL LIPASE"/>
    <property type="match status" value="1"/>
</dbReference>
<dbReference type="InterPro" id="IPR050266">
    <property type="entry name" value="AB_hydrolase_sf"/>
</dbReference>
<dbReference type="OrthoDB" id="9804723at2"/>
<dbReference type="Gene3D" id="3.40.50.1820">
    <property type="entry name" value="alpha/beta hydrolase"/>
    <property type="match status" value="1"/>
</dbReference>
<keyword evidence="2" id="KW-0378">Hydrolase</keyword>
<organism evidence="2 3">
    <name type="scientific">Mesorhizobium hawassense</name>
    <dbReference type="NCBI Taxonomy" id="1209954"/>
    <lineage>
        <taxon>Bacteria</taxon>
        <taxon>Pseudomonadati</taxon>
        <taxon>Pseudomonadota</taxon>
        <taxon>Alphaproteobacteria</taxon>
        <taxon>Hyphomicrobiales</taxon>
        <taxon>Phyllobacteriaceae</taxon>
        <taxon>Mesorhizobium</taxon>
    </lineage>
</organism>
<proteinExistence type="predicted"/>
<feature type="domain" description="AB hydrolase-1" evidence="1">
    <location>
        <begin position="24"/>
        <end position="269"/>
    </location>
</feature>
<name>A0A330H7W5_9HYPH</name>
<dbReference type="Pfam" id="PF00561">
    <property type="entry name" value="Abhydrolase_1"/>
    <property type="match status" value="1"/>
</dbReference>
<protein>
    <submittedName>
        <fullName evidence="2">Alpha/beta hydrolase</fullName>
    </submittedName>
</protein>
<dbReference type="Proteomes" id="UP000251558">
    <property type="component" value="Unassembled WGS sequence"/>
</dbReference>
<dbReference type="InterPro" id="IPR029058">
    <property type="entry name" value="AB_hydrolase_fold"/>
</dbReference>
<dbReference type="EMBL" id="QMBP01000021">
    <property type="protein sequence ID" value="RAZ84731.1"/>
    <property type="molecule type" value="Genomic_DNA"/>
</dbReference>
<gene>
    <name evidence="2" type="ORF">DPM33_30255</name>
</gene>
<accession>A0A330H7W5</accession>
<dbReference type="GO" id="GO:0016020">
    <property type="term" value="C:membrane"/>
    <property type="evidence" value="ECO:0007669"/>
    <property type="project" value="TreeGrafter"/>
</dbReference>
<dbReference type="InterPro" id="IPR000073">
    <property type="entry name" value="AB_hydrolase_1"/>
</dbReference>
<dbReference type="AlphaFoldDB" id="A0A330H7W5"/>
<sequence length="283" mass="31945">MITQHRIWVGDIATSYCEAGAGEPIVFLHGAGFGAEGKSSFVRQLNGLSDQFRVIAIDQLHFGGTDYPADHKYINRLGRVDHVLGFIEALGLKQITLVGNSEGSFVAARVAIVRPDLVSKLVLLTANSVSPAFGDDRDDAWMQACQQAYDYSGPMPSEEEYVSRWWKGTRACGQDVEHAKREAYRRAAARGQWEIFQKLPEEETNMRLYVGLQQRYIFPYLDRLQSETLIIWSKDDPTVTPEQGLKLAKLIRNSDFHLLHNAGHAVHIDQSEAVNRLIRQRYV</sequence>
<comment type="caution">
    <text evidence="2">The sequence shown here is derived from an EMBL/GenBank/DDBJ whole genome shotgun (WGS) entry which is preliminary data.</text>
</comment>
<dbReference type="RefSeq" id="WP_112101039.1">
    <property type="nucleotide sequence ID" value="NZ_QMBP01000021.1"/>
</dbReference>
<evidence type="ECO:0000313" key="2">
    <source>
        <dbReference type="EMBL" id="RAZ84731.1"/>
    </source>
</evidence>
<dbReference type="PRINTS" id="PR00111">
    <property type="entry name" value="ABHYDROLASE"/>
</dbReference>